<organism evidence="2">
    <name type="scientific">Emericella variicolor</name>
    <name type="common">Aspergillus stellatus</name>
    <dbReference type="NCBI Taxonomy" id="1549217"/>
    <lineage>
        <taxon>Eukaryota</taxon>
        <taxon>Fungi</taxon>
        <taxon>Dikarya</taxon>
        <taxon>Ascomycota</taxon>
        <taxon>Pezizomycotina</taxon>
        <taxon>Eurotiomycetes</taxon>
        <taxon>Eurotiomycetidae</taxon>
        <taxon>Eurotiales</taxon>
        <taxon>Aspergillaceae</taxon>
        <taxon>Aspergillus</taxon>
        <taxon>Aspergillus subgen. Nidulantes</taxon>
    </lineage>
</organism>
<protein>
    <submittedName>
        <fullName evidence="2">Uncharacterized protein</fullName>
    </submittedName>
</protein>
<accession>A0A1V1G1B7</accession>
<evidence type="ECO:0000256" key="1">
    <source>
        <dbReference type="SAM" id="MobiDB-lite"/>
    </source>
</evidence>
<feature type="compositionally biased region" description="Basic and acidic residues" evidence="1">
    <location>
        <begin position="110"/>
        <end position="120"/>
    </location>
</feature>
<dbReference type="AlphaFoldDB" id="A0A1V1G1B7"/>
<reference evidence="2" key="1">
    <citation type="journal article" date="2016" name="Org. Lett.">
        <title>Multiple oxidative modifications in the ophiobolin biosynthesis: P450 oxidations found in genome mining.</title>
        <authorList>
            <person name="Narita K."/>
            <person name="Chiba R."/>
            <person name="Minami A."/>
            <person name="Kodama M."/>
            <person name="Fujii I."/>
            <person name="Gomi K."/>
            <person name="Oikawa H."/>
        </authorList>
    </citation>
    <scope>NUCLEOTIDE SEQUENCE</scope>
    <source>
        <strain evidence="2">GF10</strain>
    </source>
</reference>
<dbReference type="EMBL" id="LC127211">
    <property type="protein sequence ID" value="BAX09287.1"/>
    <property type="molecule type" value="Genomic_DNA"/>
</dbReference>
<evidence type="ECO:0000313" key="2">
    <source>
        <dbReference type="EMBL" id="BAX09287.1"/>
    </source>
</evidence>
<name>A0A1V1G1B7_EMEVA</name>
<sequence length="134" mass="13755">MSDGENIEMTSDCWSGTWASERMSAFDGNPEACSAVQPDGILQYEGTVDADLSEIGIAGDVACLSDATFTITGRSRGLDTTGEPHPGGSSKVGKGMGNGLADALVTGKDSAIHPRIERRAIPPTTTGPDIPGTT</sequence>
<feature type="region of interest" description="Disordered" evidence="1">
    <location>
        <begin position="73"/>
        <end position="134"/>
    </location>
</feature>
<proteinExistence type="predicted"/>
<feature type="compositionally biased region" description="Low complexity" evidence="1">
    <location>
        <begin position="121"/>
        <end position="134"/>
    </location>
</feature>